<comment type="similarity">
    <text evidence="1">Belongs to the protein kinase superfamily. CMGC Ser/Thr protein kinase family. CDC2/CDKX subfamily.</text>
</comment>
<organism evidence="15 16">
    <name type="scientific">Echeneis naucrates</name>
    <name type="common">Live sharksucker</name>
    <dbReference type="NCBI Taxonomy" id="173247"/>
    <lineage>
        <taxon>Eukaryota</taxon>
        <taxon>Metazoa</taxon>
        <taxon>Chordata</taxon>
        <taxon>Craniata</taxon>
        <taxon>Vertebrata</taxon>
        <taxon>Euteleostomi</taxon>
        <taxon>Actinopterygii</taxon>
        <taxon>Neopterygii</taxon>
        <taxon>Teleostei</taxon>
        <taxon>Neoteleostei</taxon>
        <taxon>Acanthomorphata</taxon>
        <taxon>Carangaria</taxon>
        <taxon>Carangiformes</taxon>
        <taxon>Echeneidae</taxon>
        <taxon>Echeneis</taxon>
    </lineage>
</organism>
<dbReference type="AlphaFoldDB" id="A0A665T4M0"/>
<keyword evidence="6 11" id="KW-0547">Nucleotide-binding</keyword>
<reference evidence="15" key="2">
    <citation type="submission" date="2025-08" db="UniProtKB">
        <authorList>
            <consortium name="Ensembl"/>
        </authorList>
    </citation>
    <scope>IDENTIFICATION</scope>
</reference>
<accession>A0A665T4M0</accession>
<evidence type="ECO:0000256" key="11">
    <source>
        <dbReference type="PROSITE-ProRule" id="PRU10141"/>
    </source>
</evidence>
<dbReference type="Pfam" id="PF00069">
    <property type="entry name" value="Pkinase"/>
    <property type="match status" value="1"/>
</dbReference>
<dbReference type="InterPro" id="IPR000719">
    <property type="entry name" value="Prot_kinase_dom"/>
</dbReference>
<dbReference type="PANTHER" id="PTHR24056:SF499">
    <property type="entry name" value="CYCLIN-DEPENDENT KINASE 16-LIKE"/>
    <property type="match status" value="1"/>
</dbReference>
<feature type="region of interest" description="Disordered" evidence="13">
    <location>
        <begin position="46"/>
        <end position="69"/>
    </location>
</feature>
<evidence type="ECO:0000256" key="2">
    <source>
        <dbReference type="ARBA" id="ARBA00012425"/>
    </source>
</evidence>
<dbReference type="PROSITE" id="PS50011">
    <property type="entry name" value="PROTEIN_KINASE_DOM"/>
    <property type="match status" value="1"/>
</dbReference>
<keyword evidence="3 12" id="KW-0723">Serine/threonine-protein kinase</keyword>
<keyword evidence="8 11" id="KW-0067">ATP-binding</keyword>
<evidence type="ECO:0000256" key="4">
    <source>
        <dbReference type="ARBA" id="ARBA00022553"/>
    </source>
</evidence>
<keyword evidence="16" id="KW-1185">Reference proteome</keyword>
<reference evidence="15" key="3">
    <citation type="submission" date="2025-09" db="UniProtKB">
        <authorList>
            <consortium name="Ensembl"/>
        </authorList>
    </citation>
    <scope>IDENTIFICATION</scope>
</reference>
<feature type="compositionally biased region" description="Polar residues" evidence="13">
    <location>
        <begin position="56"/>
        <end position="66"/>
    </location>
</feature>
<protein>
    <recommendedName>
        <fullName evidence="2">cyclin-dependent kinase</fullName>
        <ecNumber evidence="2">2.7.11.22</ecNumber>
    </recommendedName>
</protein>
<dbReference type="PANTHER" id="PTHR24056">
    <property type="entry name" value="CELL DIVISION PROTEIN KINASE"/>
    <property type="match status" value="1"/>
</dbReference>
<dbReference type="CDD" id="cd07844">
    <property type="entry name" value="STKc_PCTAIRE_like"/>
    <property type="match status" value="1"/>
</dbReference>
<gene>
    <name evidence="15" type="primary">LOC115045719</name>
</gene>
<dbReference type="FunFam" id="1.10.510.10:FF:000061">
    <property type="entry name" value="Putative cyclin-dependent kinase 17"/>
    <property type="match status" value="1"/>
</dbReference>
<evidence type="ECO:0000256" key="6">
    <source>
        <dbReference type="ARBA" id="ARBA00022741"/>
    </source>
</evidence>
<evidence type="ECO:0000313" key="15">
    <source>
        <dbReference type="Ensembl" id="ENSENLP00000001478.1"/>
    </source>
</evidence>
<dbReference type="PROSITE" id="PS00107">
    <property type="entry name" value="PROTEIN_KINASE_ATP"/>
    <property type="match status" value="1"/>
</dbReference>
<name>A0A665T4M0_ECHNA</name>
<evidence type="ECO:0000256" key="13">
    <source>
        <dbReference type="SAM" id="MobiDB-lite"/>
    </source>
</evidence>
<feature type="domain" description="Protein kinase" evidence="14">
    <location>
        <begin position="138"/>
        <end position="416"/>
    </location>
</feature>
<feature type="binding site" evidence="11">
    <location>
        <position position="167"/>
    </location>
    <ligand>
        <name>ATP</name>
        <dbReference type="ChEBI" id="CHEBI:30616"/>
    </ligand>
</feature>
<dbReference type="FunFam" id="3.30.200.20:FF:000007">
    <property type="entry name" value="Cyclin-dependent kinase 14, putative"/>
    <property type="match status" value="1"/>
</dbReference>
<evidence type="ECO:0000256" key="7">
    <source>
        <dbReference type="ARBA" id="ARBA00022777"/>
    </source>
</evidence>
<evidence type="ECO:0000256" key="8">
    <source>
        <dbReference type="ARBA" id="ARBA00022840"/>
    </source>
</evidence>
<evidence type="ECO:0000256" key="9">
    <source>
        <dbReference type="ARBA" id="ARBA00047811"/>
    </source>
</evidence>
<dbReference type="SMART" id="SM00220">
    <property type="entry name" value="S_TKc"/>
    <property type="match status" value="1"/>
</dbReference>
<dbReference type="InterPro" id="IPR011009">
    <property type="entry name" value="Kinase-like_dom_sf"/>
</dbReference>
<comment type="catalytic activity">
    <reaction evidence="10">
        <text>L-seryl-[protein] + ATP = O-phospho-L-seryl-[protein] + ADP + H(+)</text>
        <dbReference type="Rhea" id="RHEA:17989"/>
        <dbReference type="Rhea" id="RHEA-COMP:9863"/>
        <dbReference type="Rhea" id="RHEA-COMP:11604"/>
        <dbReference type="ChEBI" id="CHEBI:15378"/>
        <dbReference type="ChEBI" id="CHEBI:29999"/>
        <dbReference type="ChEBI" id="CHEBI:30616"/>
        <dbReference type="ChEBI" id="CHEBI:83421"/>
        <dbReference type="ChEBI" id="CHEBI:456216"/>
        <dbReference type="EC" id="2.7.11.22"/>
    </reaction>
</comment>
<dbReference type="InterPro" id="IPR050108">
    <property type="entry name" value="CDK"/>
</dbReference>
<comment type="catalytic activity">
    <reaction evidence="9">
        <text>L-threonyl-[protein] + ATP = O-phospho-L-threonyl-[protein] + ADP + H(+)</text>
        <dbReference type="Rhea" id="RHEA:46608"/>
        <dbReference type="Rhea" id="RHEA-COMP:11060"/>
        <dbReference type="Rhea" id="RHEA-COMP:11605"/>
        <dbReference type="ChEBI" id="CHEBI:15378"/>
        <dbReference type="ChEBI" id="CHEBI:30013"/>
        <dbReference type="ChEBI" id="CHEBI:30616"/>
        <dbReference type="ChEBI" id="CHEBI:61977"/>
        <dbReference type="ChEBI" id="CHEBI:456216"/>
        <dbReference type="EC" id="2.7.11.22"/>
    </reaction>
</comment>
<dbReference type="InterPro" id="IPR008271">
    <property type="entry name" value="Ser/Thr_kinase_AS"/>
</dbReference>
<keyword evidence="4" id="KW-0597">Phosphoprotein</keyword>
<dbReference type="Ensembl" id="ENSENLT00000001642.1">
    <property type="protein sequence ID" value="ENSENLP00000001478.1"/>
    <property type="gene ID" value="ENSENLG00000000873.1"/>
</dbReference>
<keyword evidence="7" id="KW-0418">Kinase</keyword>
<proteinExistence type="inferred from homology"/>
<evidence type="ECO:0000256" key="12">
    <source>
        <dbReference type="RuleBase" id="RU000304"/>
    </source>
</evidence>
<dbReference type="PROSITE" id="PS00108">
    <property type="entry name" value="PROTEIN_KINASE_ST"/>
    <property type="match status" value="1"/>
</dbReference>
<evidence type="ECO:0000256" key="3">
    <source>
        <dbReference type="ARBA" id="ARBA00022527"/>
    </source>
</evidence>
<dbReference type="GO" id="GO:0004693">
    <property type="term" value="F:cyclin-dependent protein serine/threonine kinase activity"/>
    <property type="evidence" value="ECO:0007669"/>
    <property type="project" value="UniProtKB-EC"/>
</dbReference>
<dbReference type="GO" id="GO:0005737">
    <property type="term" value="C:cytoplasm"/>
    <property type="evidence" value="ECO:0007669"/>
    <property type="project" value="TreeGrafter"/>
</dbReference>
<dbReference type="InterPro" id="IPR017441">
    <property type="entry name" value="Protein_kinase_ATP_BS"/>
</dbReference>
<evidence type="ECO:0000313" key="16">
    <source>
        <dbReference type="Proteomes" id="UP000472264"/>
    </source>
</evidence>
<dbReference type="EC" id="2.7.11.22" evidence="2"/>
<evidence type="ECO:0000256" key="1">
    <source>
        <dbReference type="ARBA" id="ARBA00006485"/>
    </source>
</evidence>
<keyword evidence="5" id="KW-0808">Transferase</keyword>
<dbReference type="Proteomes" id="UP000472264">
    <property type="component" value="Chromosome 7"/>
</dbReference>
<reference evidence="15" key="1">
    <citation type="submission" date="2021-04" db="EMBL/GenBank/DDBJ databases">
        <authorList>
            <consortium name="Wellcome Sanger Institute Data Sharing"/>
        </authorList>
    </citation>
    <scope>NUCLEOTIDE SEQUENCE [LARGE SCALE GENOMIC DNA]</scope>
</reference>
<evidence type="ECO:0000259" key="14">
    <source>
        <dbReference type="PROSITE" id="PS50011"/>
    </source>
</evidence>
<dbReference type="SUPFAM" id="SSF56112">
    <property type="entry name" value="Protein kinase-like (PK-like)"/>
    <property type="match status" value="1"/>
</dbReference>
<evidence type="ECO:0000256" key="5">
    <source>
        <dbReference type="ARBA" id="ARBA00022679"/>
    </source>
</evidence>
<dbReference type="Gene3D" id="3.30.200.20">
    <property type="entry name" value="Phosphorylase Kinase, domain 1"/>
    <property type="match status" value="1"/>
</dbReference>
<sequence length="475" mass="53986">MKIIKRRLSMSLRSARPVDDSLSELAEQMALDEPSAARDNGIVHENVKMGSDGESDQASGTSSDEVQSPVRVRMRNNHHRRISNEDINKRLSLPADIRLPEGYLEKFAMNSPPFDKPMSRRLRRASLSEIGFGKLETYIKLDKLGEGTYATVFKGRSKLTDNLVALKEIRLEHEEGAPCTAIREVSLLKDLKHANIVTLHDIIHTDKCLTLVFEYLEKDLKQYMDDCGSIMSVHNVKIFLFQLLRGLAYCHRRKVLHRDLKPQNLLINEKGELKLADFGLARAKSVPTKTYSNEVVTLWYRPPDVLLGSTEYSTPIDMWGVGCIFYEMITGRPLFPGSTVEDELHLIFRILGTPTEESWPGITTSEEFKTYNFPRYHAEPLVNHAPRCVGLDVWTRLCFEAKKRVSAEDALRHSYFRCLGDQVQTLADTASIFSVKGVQLQRDPGKRSSAYPESTSYSITRFMHPPHTDSQLNSQ</sequence>
<evidence type="ECO:0000256" key="10">
    <source>
        <dbReference type="ARBA" id="ARBA00048367"/>
    </source>
</evidence>
<dbReference type="GO" id="GO:0005524">
    <property type="term" value="F:ATP binding"/>
    <property type="evidence" value="ECO:0007669"/>
    <property type="project" value="UniProtKB-UniRule"/>
</dbReference>
<dbReference type="GO" id="GO:0005634">
    <property type="term" value="C:nucleus"/>
    <property type="evidence" value="ECO:0007669"/>
    <property type="project" value="TreeGrafter"/>
</dbReference>
<dbReference type="Gene3D" id="1.10.510.10">
    <property type="entry name" value="Transferase(Phosphotransferase) domain 1"/>
    <property type="match status" value="1"/>
</dbReference>